<organism evidence="3 4">
    <name type="scientific">Corynebacterium aquatimens</name>
    <dbReference type="NCBI Taxonomy" id="1190508"/>
    <lineage>
        <taxon>Bacteria</taxon>
        <taxon>Bacillati</taxon>
        <taxon>Actinomycetota</taxon>
        <taxon>Actinomycetes</taxon>
        <taxon>Mycobacteriales</taxon>
        <taxon>Corynebacteriaceae</taxon>
        <taxon>Corynebacterium</taxon>
    </lineage>
</organism>
<accession>A0A931DZU6</accession>
<gene>
    <name evidence="3" type="ORF">IW254_001073</name>
</gene>
<sequence length="506" mass="54013">MVFPDTRTPRSAATTAKATLAGVLAISTLTACSAGSTSTVIGRADTRGVVVGTTGAPASLDFTTTGGAAIPQALMANVYETLVRIDERGKPAPLLATSWEISEDRTEYTFQLREGVRFSNGDEFTAETAAFSINYVLESWTNGLSAQMAPVEDVEAVDKHVLRVKLKAPSNSWLWSMGTLTGAMMTPAGIDTLATDPIGTGPYTVDKFAVGQSISFRKREDYWGEPARDDASIRYFADAVSSVNALRVGDIDVLWSLQAPELLSTLPDDFSVSVGTTNGEVLLSLNNRIAPFNDPDVRKAVAYAIDRDALNRVVFNGLATDTGGAPVPPTDPWYTGKDYYPFDPAKARELLAGQKPEVTLTIPSLPYAQAAAELIFSQLRDVGFQVKLETVEFPAVWLGQVLKRHDYQASLIAHVEPRDMPTLFGNPEYYLGYDSAAVRDDFAAADVSDQAGQISSMQAAIDAIMADAGAVTLANSPNIVLTAPGVTGVNPNVITDGLDLSGVARR</sequence>
<reference evidence="3" key="1">
    <citation type="submission" date="2020-11" db="EMBL/GenBank/DDBJ databases">
        <title>Sequencing the genomes of 1000 actinobacteria strains.</title>
        <authorList>
            <person name="Klenk H.-P."/>
        </authorList>
    </citation>
    <scope>NUCLEOTIDE SEQUENCE</scope>
    <source>
        <strain evidence="3">DSM 45632</strain>
    </source>
</reference>
<dbReference type="RefSeq" id="WP_196824557.1">
    <property type="nucleotide sequence ID" value="NZ_CP046980.1"/>
</dbReference>
<dbReference type="PANTHER" id="PTHR30290">
    <property type="entry name" value="PERIPLASMIC BINDING COMPONENT OF ABC TRANSPORTER"/>
    <property type="match status" value="1"/>
</dbReference>
<evidence type="ECO:0000259" key="2">
    <source>
        <dbReference type="Pfam" id="PF00496"/>
    </source>
</evidence>
<protein>
    <submittedName>
        <fullName evidence="3">Peptide/nickel transport system substrate-binding protein</fullName>
    </submittedName>
</protein>
<dbReference type="Gene3D" id="3.40.190.10">
    <property type="entry name" value="Periplasmic binding protein-like II"/>
    <property type="match status" value="1"/>
</dbReference>
<dbReference type="GO" id="GO:0015833">
    <property type="term" value="P:peptide transport"/>
    <property type="evidence" value="ECO:0007669"/>
    <property type="project" value="TreeGrafter"/>
</dbReference>
<dbReference type="AlphaFoldDB" id="A0A931DZU6"/>
<keyword evidence="1" id="KW-0732">Signal</keyword>
<comment type="caution">
    <text evidence="3">The sequence shown here is derived from an EMBL/GenBank/DDBJ whole genome shotgun (WGS) entry which is preliminary data.</text>
</comment>
<evidence type="ECO:0000313" key="3">
    <source>
        <dbReference type="EMBL" id="MBG6122104.1"/>
    </source>
</evidence>
<feature type="chain" id="PRO_5036990968" evidence="1">
    <location>
        <begin position="34"/>
        <end position="506"/>
    </location>
</feature>
<dbReference type="EMBL" id="JADOUE010000001">
    <property type="protein sequence ID" value="MBG6122104.1"/>
    <property type="molecule type" value="Genomic_DNA"/>
</dbReference>
<dbReference type="Pfam" id="PF00496">
    <property type="entry name" value="SBP_bac_5"/>
    <property type="match status" value="1"/>
</dbReference>
<dbReference type="Proteomes" id="UP000658613">
    <property type="component" value="Unassembled WGS sequence"/>
</dbReference>
<proteinExistence type="predicted"/>
<keyword evidence="4" id="KW-1185">Reference proteome</keyword>
<dbReference type="InterPro" id="IPR000914">
    <property type="entry name" value="SBP_5_dom"/>
</dbReference>
<dbReference type="InterPro" id="IPR039424">
    <property type="entry name" value="SBP_5"/>
</dbReference>
<dbReference type="CDD" id="cd08494">
    <property type="entry name" value="PBP2_NikA_DppA_OppA_like_6"/>
    <property type="match status" value="1"/>
</dbReference>
<feature type="domain" description="Solute-binding protein family 5" evidence="2">
    <location>
        <begin position="90"/>
        <end position="413"/>
    </location>
</feature>
<dbReference type="PROSITE" id="PS51257">
    <property type="entry name" value="PROKAR_LIPOPROTEIN"/>
    <property type="match status" value="1"/>
</dbReference>
<dbReference type="SUPFAM" id="SSF53850">
    <property type="entry name" value="Periplasmic binding protein-like II"/>
    <property type="match status" value="1"/>
</dbReference>
<dbReference type="GO" id="GO:1904680">
    <property type="term" value="F:peptide transmembrane transporter activity"/>
    <property type="evidence" value="ECO:0007669"/>
    <property type="project" value="TreeGrafter"/>
</dbReference>
<evidence type="ECO:0000256" key="1">
    <source>
        <dbReference type="SAM" id="SignalP"/>
    </source>
</evidence>
<evidence type="ECO:0000313" key="4">
    <source>
        <dbReference type="Proteomes" id="UP000658613"/>
    </source>
</evidence>
<feature type="signal peptide" evidence="1">
    <location>
        <begin position="1"/>
        <end position="33"/>
    </location>
</feature>
<dbReference type="Gene3D" id="3.10.105.10">
    <property type="entry name" value="Dipeptide-binding Protein, Domain 3"/>
    <property type="match status" value="1"/>
</dbReference>
<name>A0A931DZU6_9CORY</name>